<protein>
    <submittedName>
        <fullName evidence="1">Hypothetical conserved protein</fullName>
    </submittedName>
</protein>
<dbReference type="AlphaFoldDB" id="Q2JYB6"/>
<accession>Q2JYB6</accession>
<reference evidence="1 2" key="1">
    <citation type="journal article" date="2006" name="Proc. Natl. Acad. Sci. U.S.A.">
        <title>The partitioned Rhizobium etli genome: genetic and metabolic redundancy in seven interacting replicons.</title>
        <authorList>
            <person name="Gonzalez V."/>
            <person name="Santamaria R.I."/>
            <person name="Bustos P."/>
            <person name="Hernandez-Gonzalez I."/>
            <person name="Medrano-Soto A."/>
            <person name="Moreno-Hagelsieb G."/>
            <person name="Janga S.C."/>
            <person name="Ramirez M.A."/>
            <person name="Jimenez-Jacinto V."/>
            <person name="Collado-Vides J."/>
            <person name="Davila G."/>
        </authorList>
    </citation>
    <scope>NUCLEOTIDE SEQUENCE [LARGE SCALE GENOMIC DNA]</scope>
    <source>
        <strain evidence="2">ATCC 51251 / DSM 11541 / JCM 21823 / NBRC 15573 / CFN 42</strain>
    </source>
</reference>
<dbReference type="SUPFAM" id="SSF54593">
    <property type="entry name" value="Glyoxalase/Bleomycin resistance protein/Dihydroxybiphenyl dioxygenase"/>
    <property type="match status" value="1"/>
</dbReference>
<dbReference type="HOGENOM" id="CLU_1389240_0_0_5"/>
<dbReference type="InterPro" id="IPR029068">
    <property type="entry name" value="Glyas_Bleomycin-R_OHBP_Dase"/>
</dbReference>
<keyword evidence="1" id="KW-0614">Plasmid</keyword>
<proteinExistence type="predicted"/>
<dbReference type="KEGG" id="ret:RHE_PF00531"/>
<name>Q2JYB6_RHIEC</name>
<gene>
    <name evidence="1" type="ordered locus">RHE_PF00531</name>
</gene>
<organism evidence="1 2">
    <name type="scientific">Rhizobium etli (strain ATCC 51251 / DSM 11541 / JCM 21823 / NBRC 15573 / CFN 42)</name>
    <dbReference type="NCBI Taxonomy" id="347834"/>
    <lineage>
        <taxon>Bacteria</taxon>
        <taxon>Pseudomonadati</taxon>
        <taxon>Pseudomonadota</taxon>
        <taxon>Alphaproteobacteria</taxon>
        <taxon>Hyphomicrobiales</taxon>
        <taxon>Rhizobiaceae</taxon>
        <taxon>Rhizobium/Agrobacterium group</taxon>
        <taxon>Rhizobium</taxon>
    </lineage>
</organism>
<sequence>MPAHTVIRLGSYRHLPFNGSDIACCHSLYLRVMFTVDDIDEALERLRRPGAQIAGEVVDWDVYRLCYIREPEGLLNGLAQELGGALRDLRSILRRFDHRPGAEQQGARKTFRELLIDGREHTLRVALVSRRLAEIYEADGRGQLPVQRLLPGGFHHGVLKKVVYLQRRSQVLIPENLTLSPQDFRDHPVVAVLTRK</sequence>
<keyword evidence="2" id="KW-1185">Reference proteome</keyword>
<dbReference type="Proteomes" id="UP000001936">
    <property type="component" value="Plasmid p42f"/>
</dbReference>
<evidence type="ECO:0000313" key="2">
    <source>
        <dbReference type="Proteomes" id="UP000001936"/>
    </source>
</evidence>
<dbReference type="Gene3D" id="3.10.180.10">
    <property type="entry name" value="2,3-Dihydroxybiphenyl 1,2-Dioxygenase, domain 1"/>
    <property type="match status" value="1"/>
</dbReference>
<dbReference type="EMBL" id="CP000138">
    <property type="protein sequence ID" value="ABC94420.1"/>
    <property type="molecule type" value="Genomic_DNA"/>
</dbReference>
<geneLocation type="plasmid" evidence="1 2">
    <name>p42f</name>
</geneLocation>
<evidence type="ECO:0000313" key="1">
    <source>
        <dbReference type="EMBL" id="ABC94420.1"/>
    </source>
</evidence>